<keyword evidence="4" id="KW-1185">Reference proteome</keyword>
<reference evidence="3" key="1">
    <citation type="submission" date="2022-08" db="EMBL/GenBank/DDBJ databases">
        <authorList>
            <consortium name="DOE Joint Genome Institute"/>
            <person name="Min B."/>
            <person name="Riley R."/>
            <person name="Sierra-Patev S."/>
            <person name="Naranjo-Ortiz M."/>
            <person name="Looney B."/>
            <person name="Konkel Z."/>
            <person name="Slot J.C."/>
            <person name="Sakamoto Y."/>
            <person name="Steenwyk J.L."/>
            <person name="Rokas A."/>
            <person name="Carro J."/>
            <person name="Camarero S."/>
            <person name="Ferreira P."/>
            <person name="Molpeceres G."/>
            <person name="Ruiz-Duenas F.J."/>
            <person name="Serrano A."/>
            <person name="Henrissat B."/>
            <person name="Drula E."/>
            <person name="Hughes K.W."/>
            <person name="Mata J.L."/>
            <person name="Ishikawa N.K."/>
            <person name="Vargas-Isla R."/>
            <person name="Ushijima S."/>
            <person name="Smith C.A."/>
            <person name="Ahrendt S."/>
            <person name="Andreopoulos W."/>
            <person name="He G."/>
            <person name="Labutti K."/>
            <person name="Lipzen A."/>
            <person name="Ng V."/>
            <person name="Sandor L."/>
            <person name="Barry K."/>
            <person name="Martinez A.T."/>
            <person name="Xiao Y."/>
            <person name="Gibbons J.G."/>
            <person name="Terashima K."/>
            <person name="Hibbett D.S."/>
            <person name="Grigoriev I.V."/>
        </authorList>
    </citation>
    <scope>NUCLEOTIDE SEQUENCE</scope>
    <source>
        <strain evidence="3">TFB9207</strain>
    </source>
</reference>
<evidence type="ECO:0000313" key="3">
    <source>
        <dbReference type="EMBL" id="KAJ3842715.1"/>
    </source>
</evidence>
<proteinExistence type="predicted"/>
<feature type="region of interest" description="Disordered" evidence="1">
    <location>
        <begin position="212"/>
        <end position="249"/>
    </location>
</feature>
<evidence type="ECO:0000256" key="2">
    <source>
        <dbReference type="SAM" id="SignalP"/>
    </source>
</evidence>
<gene>
    <name evidence="3" type="ORF">F5878DRAFT_370172</name>
</gene>
<dbReference type="Proteomes" id="UP001163846">
    <property type="component" value="Unassembled WGS sequence"/>
</dbReference>
<name>A0AA38UIP3_9AGAR</name>
<accession>A0AA38UIP3</accession>
<evidence type="ECO:0000313" key="4">
    <source>
        <dbReference type="Proteomes" id="UP001163846"/>
    </source>
</evidence>
<feature type="chain" id="PRO_5041337373" evidence="2">
    <location>
        <begin position="26"/>
        <end position="249"/>
    </location>
</feature>
<feature type="signal peptide" evidence="2">
    <location>
        <begin position="1"/>
        <end position="25"/>
    </location>
</feature>
<keyword evidence="2" id="KW-0732">Signal</keyword>
<dbReference type="EMBL" id="MU805997">
    <property type="protein sequence ID" value="KAJ3842715.1"/>
    <property type="molecule type" value="Genomic_DNA"/>
</dbReference>
<organism evidence="3 4">
    <name type="scientific">Lentinula raphanica</name>
    <dbReference type="NCBI Taxonomy" id="153919"/>
    <lineage>
        <taxon>Eukaryota</taxon>
        <taxon>Fungi</taxon>
        <taxon>Dikarya</taxon>
        <taxon>Basidiomycota</taxon>
        <taxon>Agaricomycotina</taxon>
        <taxon>Agaricomycetes</taxon>
        <taxon>Agaricomycetidae</taxon>
        <taxon>Agaricales</taxon>
        <taxon>Marasmiineae</taxon>
        <taxon>Omphalotaceae</taxon>
        <taxon>Lentinula</taxon>
    </lineage>
</organism>
<protein>
    <submittedName>
        <fullName evidence="3">Uncharacterized protein</fullName>
    </submittedName>
</protein>
<evidence type="ECO:0000256" key="1">
    <source>
        <dbReference type="SAM" id="MobiDB-lite"/>
    </source>
</evidence>
<comment type="caution">
    <text evidence="3">The sequence shown here is derived from an EMBL/GenBank/DDBJ whole genome shotgun (WGS) entry which is preliminary data.</text>
</comment>
<feature type="compositionally biased region" description="Low complexity" evidence="1">
    <location>
        <begin position="215"/>
        <end position="228"/>
    </location>
</feature>
<sequence>MHLMMFFNKLFAVCILSTAFPRLLASPLPLHTRDPTSQSDVALERRTVPVEVDLAVTISKPDVYGIVLSEITTRKRHLLTKDLQWGHKVSLKTLGENDSIHQAIDLGFKVKVDLHSVVQHVQHHAASRSRCDWLMYAVNGLVQEAEGGDIPKSVVKAIEEWIEPREKSELGFRESTCPRNFLGSNTLVPSKYATPFSAGPKAVPNILPPIDTKCGSSSGSPGAGTSESVTLCLSPEEDPDGIIKTGEKA</sequence>
<dbReference type="AlphaFoldDB" id="A0AA38UIP3"/>